<sequence length="388" mass="42855">METRCIPCQTQLDYGVPSAPNYVENGELSATATRALDDVLRRVDDAIARGWRRTGDDSVYVGDPGVAYYLMRRGDVDAARELVGPPSRPRPAKAKDCSIMCGRTGVDLVAALCAPRDDAFLQRAAAIVARTDVACSELLEADEWLYGRVGFLRALLELRREGRAVPGLDDAIQRVVAATLASGRHGDGLRYAWHGKEYVGAAHGYAGILYLLLKAGCRDPALRALADWLRDLETREGNWPSSLPATREARLVHFCHGAQKRCIRDGRGAPRLWRRVLPGRVPARGRDCVALRTPDQGPWALPRRRGQWVCATCRVSRLARPQMVAPRRRFWDVHRGRRRLRPAADAGQPVLALRGARGERVFSERPPRIAYWCGAAVVRGGCGVGIKC</sequence>
<dbReference type="Proteomes" id="UP000789595">
    <property type="component" value="Unassembled WGS sequence"/>
</dbReference>
<organism evidence="2 3">
    <name type="scientific">Pelagomonas calceolata</name>
    <dbReference type="NCBI Taxonomy" id="35677"/>
    <lineage>
        <taxon>Eukaryota</taxon>
        <taxon>Sar</taxon>
        <taxon>Stramenopiles</taxon>
        <taxon>Ochrophyta</taxon>
        <taxon>Pelagophyceae</taxon>
        <taxon>Pelagomonadales</taxon>
        <taxon>Pelagomonadaceae</taxon>
        <taxon>Pelagomonas</taxon>
    </lineage>
</organism>
<comment type="caution">
    <text evidence="2">The sequence shown here is derived from an EMBL/GenBank/DDBJ whole genome shotgun (WGS) entry which is preliminary data.</text>
</comment>
<dbReference type="PANTHER" id="PTHR12736:SF7">
    <property type="entry name" value="LANC-LIKE PROTEIN 3"/>
    <property type="match status" value="1"/>
</dbReference>
<dbReference type="Gene3D" id="1.50.10.10">
    <property type="match status" value="1"/>
</dbReference>
<dbReference type="InterPro" id="IPR007822">
    <property type="entry name" value="LANC-like"/>
</dbReference>
<dbReference type="Pfam" id="PF05147">
    <property type="entry name" value="LANC_like"/>
    <property type="match status" value="1"/>
</dbReference>
<evidence type="ECO:0000313" key="2">
    <source>
        <dbReference type="EMBL" id="CAH0370429.1"/>
    </source>
</evidence>
<keyword evidence="1" id="KW-0862">Zinc</keyword>
<proteinExistence type="predicted"/>
<gene>
    <name evidence="2" type="ORF">PECAL_3P03170</name>
</gene>
<keyword evidence="3" id="KW-1185">Reference proteome</keyword>
<evidence type="ECO:0000313" key="3">
    <source>
        <dbReference type="Proteomes" id="UP000789595"/>
    </source>
</evidence>
<dbReference type="SMART" id="SM01260">
    <property type="entry name" value="LANC_like"/>
    <property type="match status" value="1"/>
</dbReference>
<dbReference type="OrthoDB" id="206635at2759"/>
<reference evidence="2" key="1">
    <citation type="submission" date="2021-11" db="EMBL/GenBank/DDBJ databases">
        <authorList>
            <consortium name="Genoscope - CEA"/>
            <person name="William W."/>
        </authorList>
    </citation>
    <scope>NUCLEOTIDE SEQUENCE</scope>
</reference>
<dbReference type="InterPro" id="IPR012341">
    <property type="entry name" value="6hp_glycosidase-like_sf"/>
</dbReference>
<accession>A0A8J2SPU3</accession>
<keyword evidence="1" id="KW-0479">Metal-binding</keyword>
<dbReference type="EMBL" id="CAKKNE010000003">
    <property type="protein sequence ID" value="CAH0370429.1"/>
    <property type="molecule type" value="Genomic_DNA"/>
</dbReference>
<dbReference type="GO" id="GO:0005886">
    <property type="term" value="C:plasma membrane"/>
    <property type="evidence" value="ECO:0007669"/>
    <property type="project" value="TreeGrafter"/>
</dbReference>
<dbReference type="AlphaFoldDB" id="A0A8J2SPU3"/>
<feature type="non-terminal residue" evidence="2">
    <location>
        <position position="388"/>
    </location>
</feature>
<name>A0A8J2SPU3_9STRA</name>
<dbReference type="GO" id="GO:0046872">
    <property type="term" value="F:metal ion binding"/>
    <property type="evidence" value="ECO:0007669"/>
    <property type="project" value="UniProtKB-KW"/>
</dbReference>
<dbReference type="GO" id="GO:0005975">
    <property type="term" value="P:carbohydrate metabolic process"/>
    <property type="evidence" value="ECO:0007669"/>
    <property type="project" value="InterPro"/>
</dbReference>
<dbReference type="CDD" id="cd04794">
    <property type="entry name" value="euk_LANCL"/>
    <property type="match status" value="1"/>
</dbReference>
<evidence type="ECO:0000256" key="1">
    <source>
        <dbReference type="PIRSR" id="PIRSR607822-1"/>
    </source>
</evidence>
<feature type="binding site" evidence="1">
    <location>
        <position position="255"/>
    </location>
    <ligand>
        <name>Zn(2+)</name>
        <dbReference type="ChEBI" id="CHEBI:29105"/>
    </ligand>
</feature>
<dbReference type="PRINTS" id="PR01950">
    <property type="entry name" value="LANCSUPER"/>
</dbReference>
<protein>
    <submittedName>
        <fullName evidence="2">Uncharacterized protein</fullName>
    </submittedName>
</protein>
<dbReference type="SUPFAM" id="SSF158745">
    <property type="entry name" value="LanC-like"/>
    <property type="match status" value="1"/>
</dbReference>
<dbReference type="PANTHER" id="PTHR12736">
    <property type="entry name" value="LANC-LIKE PROTEIN"/>
    <property type="match status" value="1"/>
</dbReference>
<dbReference type="GO" id="GO:0031179">
    <property type="term" value="P:peptide modification"/>
    <property type="evidence" value="ECO:0007669"/>
    <property type="project" value="InterPro"/>
</dbReference>